<organism evidence="5 7">
    <name type="scientific">Mastigocoleus testarum BC008</name>
    <dbReference type="NCBI Taxonomy" id="371196"/>
    <lineage>
        <taxon>Bacteria</taxon>
        <taxon>Bacillati</taxon>
        <taxon>Cyanobacteriota</taxon>
        <taxon>Cyanophyceae</taxon>
        <taxon>Nostocales</taxon>
        <taxon>Hapalosiphonaceae</taxon>
        <taxon>Mastigocoleus</taxon>
    </lineage>
</organism>
<protein>
    <recommendedName>
        <fullName evidence="8">Phycocyanobilin lyase</fullName>
    </recommendedName>
</protein>
<gene>
    <name evidence="5" type="ORF">BC008_09340</name>
    <name evidence="6" type="ORF">BC008_12415</name>
</gene>
<dbReference type="Gene3D" id="1.25.10.10">
    <property type="entry name" value="Leucine-rich Repeat Variant"/>
    <property type="match status" value="2"/>
</dbReference>
<dbReference type="InterPro" id="IPR004155">
    <property type="entry name" value="PBS_lyase_HEAT"/>
</dbReference>
<evidence type="ECO:0000256" key="3">
    <source>
        <dbReference type="ARBA" id="ARBA00022738"/>
    </source>
</evidence>
<dbReference type="SUPFAM" id="SSF48371">
    <property type="entry name" value="ARM repeat"/>
    <property type="match status" value="1"/>
</dbReference>
<dbReference type="SMART" id="SM00567">
    <property type="entry name" value="EZ_HEAT"/>
    <property type="match status" value="4"/>
</dbReference>
<accession>A0A0V7ZD24</accession>
<evidence type="ECO:0000256" key="1">
    <source>
        <dbReference type="ARBA" id="ARBA00009299"/>
    </source>
</evidence>
<evidence type="ECO:0000256" key="2">
    <source>
        <dbReference type="ARBA" id="ARBA00022549"/>
    </source>
</evidence>
<keyword evidence="7" id="KW-1185">Reference proteome</keyword>
<comment type="similarity">
    <text evidence="1">Belongs to the CpcE/RpcE/PecE family.</text>
</comment>
<dbReference type="GO" id="GO:0016491">
    <property type="term" value="F:oxidoreductase activity"/>
    <property type="evidence" value="ECO:0007669"/>
    <property type="project" value="TreeGrafter"/>
</dbReference>
<dbReference type="EMBL" id="LMTZ01000158">
    <property type="protein sequence ID" value="KST62363.1"/>
    <property type="molecule type" value="Genomic_DNA"/>
</dbReference>
<keyword evidence="2" id="KW-0042">Antenna complex</keyword>
<dbReference type="OrthoDB" id="423355at2"/>
<dbReference type="InterPro" id="IPR016024">
    <property type="entry name" value="ARM-type_fold"/>
</dbReference>
<dbReference type="PANTHER" id="PTHR12697">
    <property type="entry name" value="PBS LYASE HEAT-LIKE PROTEIN"/>
    <property type="match status" value="1"/>
</dbReference>
<evidence type="ECO:0000313" key="5">
    <source>
        <dbReference type="EMBL" id="KST62363.1"/>
    </source>
</evidence>
<comment type="caution">
    <text evidence="5">The sequence shown here is derived from an EMBL/GenBank/DDBJ whole genome shotgun (WGS) entry which is preliminary data.</text>
</comment>
<dbReference type="GO" id="GO:0030089">
    <property type="term" value="C:phycobilisome"/>
    <property type="evidence" value="ECO:0007669"/>
    <property type="project" value="UniProtKB-KW"/>
</dbReference>
<proteinExistence type="inferred from homology"/>
<dbReference type="InterPro" id="IPR011989">
    <property type="entry name" value="ARM-like"/>
</dbReference>
<evidence type="ECO:0000313" key="7">
    <source>
        <dbReference type="Proteomes" id="UP000053372"/>
    </source>
</evidence>
<dbReference type="Proteomes" id="UP000053372">
    <property type="component" value="Unassembled WGS sequence"/>
</dbReference>
<dbReference type="PANTHER" id="PTHR12697:SF5">
    <property type="entry name" value="DEOXYHYPUSINE HYDROXYLASE"/>
    <property type="match status" value="1"/>
</dbReference>
<dbReference type="Pfam" id="PF13646">
    <property type="entry name" value="HEAT_2"/>
    <property type="match status" value="2"/>
</dbReference>
<dbReference type="RefSeq" id="WP_027846632.1">
    <property type="nucleotide sequence ID" value="NZ_LMTZ01000143.1"/>
</dbReference>
<evidence type="ECO:0000256" key="4">
    <source>
        <dbReference type="ARBA" id="ARBA00023239"/>
    </source>
</evidence>
<dbReference type="EMBL" id="LMTZ01000143">
    <property type="protein sequence ID" value="KST63107.1"/>
    <property type="molecule type" value="Genomic_DNA"/>
</dbReference>
<keyword evidence="4" id="KW-0456">Lyase</keyword>
<name>A0A0V7ZD24_9CYAN</name>
<evidence type="ECO:0008006" key="8">
    <source>
        <dbReference type="Google" id="ProtNLM"/>
    </source>
</evidence>
<dbReference type="GO" id="GO:0016829">
    <property type="term" value="F:lyase activity"/>
    <property type="evidence" value="ECO:0007669"/>
    <property type="project" value="UniProtKB-KW"/>
</dbReference>
<keyword evidence="3" id="KW-0605">Phycobilisome</keyword>
<reference evidence="5 7" key="1">
    <citation type="journal article" date="2015" name="Genome Announc.">
        <title>Draft Genome of the Euendolithic (true boring) Cyanobacterium Mastigocoleus testarum strain BC008.</title>
        <authorList>
            <person name="Guida B.S."/>
            <person name="Garcia-Pichel F."/>
        </authorList>
    </citation>
    <scope>NUCLEOTIDE SEQUENCE [LARGE SCALE GENOMIC DNA]</scope>
    <source>
        <strain evidence="5 7">BC008</strain>
    </source>
</reference>
<dbReference type="AlphaFoldDB" id="A0A0V7ZD24"/>
<sequence>MNQDPIEQIEINLRAETLNQRKEALDELAEFPAEIAVPVLQRLVSERDFGLRRLAVMGFGNYTTEASFQTLKQIIEQEKDPNVLAEAANSLFEFGDRAIPILQKLFEVSNNWLVRQTVISLLVETDCYEILLSVATLALQDETETVKQTGISALGQLLKSSVKDRALDLLAQLAGDENWRSRWKVAYALQNSQDLQARGLIAKLQQDENYRVVAAALEVASDWGEK</sequence>
<evidence type="ECO:0000313" key="6">
    <source>
        <dbReference type="EMBL" id="KST63107.1"/>
    </source>
</evidence>